<feature type="domain" description="CAAX prenyl protease 2/Lysostaphin resistance protein A-like" evidence="3">
    <location>
        <begin position="112"/>
        <end position="203"/>
    </location>
</feature>
<feature type="transmembrane region" description="Helical" evidence="2">
    <location>
        <begin position="143"/>
        <end position="162"/>
    </location>
</feature>
<keyword evidence="2" id="KW-1133">Transmembrane helix</keyword>
<keyword evidence="2" id="KW-0472">Membrane</keyword>
<name>A0A7W6AF82_9SPHN</name>
<feature type="transmembrane region" description="Helical" evidence="2">
    <location>
        <begin position="168"/>
        <end position="186"/>
    </location>
</feature>
<dbReference type="InterPro" id="IPR003675">
    <property type="entry name" value="Rce1/LyrA-like_dom"/>
</dbReference>
<keyword evidence="5" id="KW-1185">Reference proteome</keyword>
<accession>A0A7W6AF82</accession>
<feature type="transmembrane region" description="Helical" evidence="2">
    <location>
        <begin position="243"/>
        <end position="262"/>
    </location>
</feature>
<dbReference type="GO" id="GO:0080120">
    <property type="term" value="P:CAAX-box protein maturation"/>
    <property type="evidence" value="ECO:0007669"/>
    <property type="project" value="UniProtKB-ARBA"/>
</dbReference>
<dbReference type="PANTHER" id="PTHR39430">
    <property type="entry name" value="MEMBRANE-ASSOCIATED PROTEASE-RELATED"/>
    <property type="match status" value="1"/>
</dbReference>
<feature type="transmembrane region" description="Helical" evidence="2">
    <location>
        <begin position="80"/>
        <end position="101"/>
    </location>
</feature>
<evidence type="ECO:0000313" key="5">
    <source>
        <dbReference type="Proteomes" id="UP000538670"/>
    </source>
</evidence>
<keyword evidence="2" id="KW-0812">Transmembrane</keyword>
<evidence type="ECO:0000259" key="3">
    <source>
        <dbReference type="Pfam" id="PF02517"/>
    </source>
</evidence>
<organism evidence="4 5">
    <name type="scientific">Sphingomonas pseudosanguinis</name>
    <dbReference type="NCBI Taxonomy" id="413712"/>
    <lineage>
        <taxon>Bacteria</taxon>
        <taxon>Pseudomonadati</taxon>
        <taxon>Pseudomonadota</taxon>
        <taxon>Alphaproteobacteria</taxon>
        <taxon>Sphingomonadales</taxon>
        <taxon>Sphingomonadaceae</taxon>
        <taxon>Sphingomonas</taxon>
    </lineage>
</organism>
<sequence length="289" mass="28977">MTRAAAGVAAVAGLAIVAAWLRVAPDWVGGLVASMGPAAGEALFNLLIFTPMLVLGIIGAWLGGGAIWPRGGKGRSVRTGLLCGGGGLALAIAYAATAGVLHPGQSGGIGAVWLLGIVTIAVQVIAEEAVFRGWLQPVAQRWLGAWVAVPLVALIFAGLHIWVQGGHLIALGNMALGGLLFGLLAWRERGISGAVAAHLTWNAGEQLVLGLDPNPGIGGFGAILDLELAGAPLWSGGEAGLNASLAMSFALVTVLLALSAAMRGLSGRSPTSAAGPMPVSAHRSSRRPG</sequence>
<reference evidence="4 5" key="1">
    <citation type="submission" date="2020-08" db="EMBL/GenBank/DDBJ databases">
        <title>Genomic Encyclopedia of Type Strains, Phase IV (KMG-IV): sequencing the most valuable type-strain genomes for metagenomic binning, comparative biology and taxonomic classification.</title>
        <authorList>
            <person name="Goeker M."/>
        </authorList>
    </citation>
    <scope>NUCLEOTIDE SEQUENCE [LARGE SCALE GENOMIC DNA]</scope>
    <source>
        <strain evidence="4 5">DSM 19512</strain>
    </source>
</reference>
<evidence type="ECO:0000256" key="1">
    <source>
        <dbReference type="SAM" id="MobiDB-lite"/>
    </source>
</evidence>
<feature type="transmembrane region" description="Helical" evidence="2">
    <location>
        <begin position="107"/>
        <end position="131"/>
    </location>
</feature>
<evidence type="ECO:0000256" key="2">
    <source>
        <dbReference type="SAM" id="Phobius"/>
    </source>
</evidence>
<dbReference type="RefSeq" id="WP_183952870.1">
    <property type="nucleotide sequence ID" value="NZ_JACIDH010000022.1"/>
</dbReference>
<dbReference type="EMBL" id="JACIDH010000022">
    <property type="protein sequence ID" value="MBB3880838.1"/>
    <property type="molecule type" value="Genomic_DNA"/>
</dbReference>
<dbReference type="Pfam" id="PF02517">
    <property type="entry name" value="Rce1-like"/>
    <property type="match status" value="1"/>
</dbReference>
<dbReference type="PANTHER" id="PTHR39430:SF1">
    <property type="entry name" value="PROTEASE"/>
    <property type="match status" value="1"/>
</dbReference>
<comment type="caution">
    <text evidence="4">The sequence shown here is derived from an EMBL/GenBank/DDBJ whole genome shotgun (WGS) entry which is preliminary data.</text>
</comment>
<feature type="region of interest" description="Disordered" evidence="1">
    <location>
        <begin position="267"/>
        <end position="289"/>
    </location>
</feature>
<gene>
    <name evidence="4" type="ORF">GGR48_003289</name>
</gene>
<dbReference type="Proteomes" id="UP000538670">
    <property type="component" value="Unassembled WGS sequence"/>
</dbReference>
<dbReference type="AlphaFoldDB" id="A0A7W6AF82"/>
<protein>
    <recommendedName>
        <fullName evidence="3">CAAX prenyl protease 2/Lysostaphin resistance protein A-like domain-containing protein</fullName>
    </recommendedName>
</protein>
<feature type="transmembrane region" description="Helical" evidence="2">
    <location>
        <begin position="43"/>
        <end position="68"/>
    </location>
</feature>
<dbReference type="GO" id="GO:0004175">
    <property type="term" value="F:endopeptidase activity"/>
    <property type="evidence" value="ECO:0007669"/>
    <property type="project" value="UniProtKB-ARBA"/>
</dbReference>
<proteinExistence type="predicted"/>
<evidence type="ECO:0000313" key="4">
    <source>
        <dbReference type="EMBL" id="MBB3880838.1"/>
    </source>
</evidence>